<dbReference type="InterPro" id="IPR000700">
    <property type="entry name" value="PAS-assoc_C"/>
</dbReference>
<evidence type="ECO:0000259" key="2">
    <source>
        <dbReference type="PROSITE" id="PS50112"/>
    </source>
</evidence>
<dbReference type="AlphaFoldDB" id="A0A7S7LTB8"/>
<dbReference type="SMART" id="SM00267">
    <property type="entry name" value="GGDEF"/>
    <property type="match status" value="1"/>
</dbReference>
<gene>
    <name evidence="5" type="ORF">HUE88_07440</name>
</gene>
<dbReference type="SUPFAM" id="SSF55073">
    <property type="entry name" value="Nucleotide cyclase"/>
    <property type="match status" value="1"/>
</dbReference>
<dbReference type="CDD" id="cd01949">
    <property type="entry name" value="GGDEF"/>
    <property type="match status" value="1"/>
</dbReference>
<feature type="transmembrane region" description="Helical" evidence="1">
    <location>
        <begin position="36"/>
        <end position="62"/>
    </location>
</feature>
<feature type="transmembrane region" description="Helical" evidence="1">
    <location>
        <begin position="12"/>
        <end position="30"/>
    </location>
</feature>
<feature type="domain" description="PAC" evidence="3">
    <location>
        <begin position="338"/>
        <end position="392"/>
    </location>
</feature>
<keyword evidence="1" id="KW-0472">Membrane</keyword>
<dbReference type="Gene3D" id="3.30.70.270">
    <property type="match status" value="1"/>
</dbReference>
<protein>
    <submittedName>
        <fullName evidence="5">Diguanylate cyclase</fullName>
    </submittedName>
</protein>
<evidence type="ECO:0000256" key="1">
    <source>
        <dbReference type="SAM" id="Phobius"/>
    </source>
</evidence>
<dbReference type="CDD" id="cd00130">
    <property type="entry name" value="PAS"/>
    <property type="match status" value="1"/>
</dbReference>
<dbReference type="PROSITE" id="PS50887">
    <property type="entry name" value="GGDEF"/>
    <property type="match status" value="1"/>
</dbReference>
<dbReference type="PANTHER" id="PTHR46663">
    <property type="entry name" value="DIGUANYLATE CYCLASE DGCT-RELATED"/>
    <property type="match status" value="1"/>
</dbReference>
<evidence type="ECO:0000259" key="3">
    <source>
        <dbReference type="PROSITE" id="PS50113"/>
    </source>
</evidence>
<dbReference type="PANTHER" id="PTHR46663:SF4">
    <property type="entry name" value="DIGUANYLATE CYCLASE DGCT-RELATED"/>
    <property type="match status" value="1"/>
</dbReference>
<dbReference type="Pfam" id="PF00990">
    <property type="entry name" value="GGDEF"/>
    <property type="match status" value="1"/>
</dbReference>
<evidence type="ECO:0000313" key="6">
    <source>
        <dbReference type="Proteomes" id="UP000593994"/>
    </source>
</evidence>
<reference evidence="5 6" key="1">
    <citation type="submission" date="2020-05" db="EMBL/GenBank/DDBJ databases">
        <title>Sulfurimonas marisnigri, sp. nov., and Sulfurimonas baltica, sp. nov., manganese oxide reducing chemolithoautotrophs of the class Epsilonproteobacteria isolated from the pelagic redoxclines of the Black and Baltic Seas and emended description of the genus Sulfurimonas.</title>
        <authorList>
            <person name="Henkel J.V."/>
            <person name="Laudan C."/>
            <person name="Werner J."/>
            <person name="Neu T."/>
            <person name="Plewe S."/>
            <person name="Sproer C."/>
            <person name="Bunk B."/>
            <person name="Schulz-Vogt H.N."/>
        </authorList>
    </citation>
    <scope>NUCLEOTIDE SEQUENCE [LARGE SCALE GENOMIC DNA]</scope>
    <source>
        <strain evidence="5 6">GD2</strain>
    </source>
</reference>
<evidence type="ECO:0000313" key="5">
    <source>
        <dbReference type="EMBL" id="QOY50980.1"/>
    </source>
</evidence>
<name>A0A7S7LTB8_9BACT</name>
<dbReference type="InterPro" id="IPR035965">
    <property type="entry name" value="PAS-like_dom_sf"/>
</dbReference>
<dbReference type="InterPro" id="IPR000160">
    <property type="entry name" value="GGDEF_dom"/>
</dbReference>
<feature type="transmembrane region" description="Helical" evidence="1">
    <location>
        <begin position="201"/>
        <end position="221"/>
    </location>
</feature>
<keyword evidence="1" id="KW-0812">Transmembrane</keyword>
<keyword evidence="6" id="KW-1185">Reference proteome</keyword>
<dbReference type="Proteomes" id="UP000593994">
    <property type="component" value="Chromosome"/>
</dbReference>
<accession>A0A7S7LTB8</accession>
<proteinExistence type="predicted"/>
<dbReference type="PROSITE" id="PS50113">
    <property type="entry name" value="PAC"/>
    <property type="match status" value="1"/>
</dbReference>
<dbReference type="InterPro" id="IPR013655">
    <property type="entry name" value="PAS_fold_3"/>
</dbReference>
<dbReference type="EMBL" id="CP054492">
    <property type="protein sequence ID" value="QOY50980.1"/>
    <property type="molecule type" value="Genomic_DNA"/>
</dbReference>
<sequence length="555" mass="63309">MISKENIKTNILLTILLTIAMPIILGKFLHSYFHMVIISIPLHSAIEASGGVIAIVIAMIFYIKYSKNLVITHFNYSTIALLAMGIIDIFHASVMPGKMFVWLHSTAVFFGGIFFMSVWLKEIHVSKKVYSLIPIIFIIFPILFSLLSIYFSHLVPDMLNADKTFSTTANVLNIIGGLGFFIASLKFVLNYIKTQNTDEILFAGHTMLFGIAGVLFVSSVVWDMQWWLWHVLRLSAYIIAFYFLYSEYRNEIKEVEQTNEDLEMANEKIVEFLDIVDKNVITSTTDLEGNILSVSQAFCDISGYSKDELIGMNHNIVRHPDQSIKIYNVLWKTINSGKVWNGELLNRKKDGSGYWVAATVTPQFDSDGTLHCFTAVRQDITDKKNIEILSITDSLTNLYNRRYFNTTIEKEISRAKRDGKYLGFLMMDIDHFKLYNDTYGHQKGDIVLQEIGKVLTEYTQRASDFSFRLGGEEFGILFSGLNESDSLEFAQNVLKAIEDLKIEHKRNTASKYVTASAGLIIRKNEILLNCEETYLLADKLLYKAKEKGRNRVELI</sequence>
<dbReference type="Gene3D" id="3.30.450.20">
    <property type="entry name" value="PAS domain"/>
    <property type="match status" value="1"/>
</dbReference>
<feature type="transmembrane region" description="Helical" evidence="1">
    <location>
        <begin position="171"/>
        <end position="189"/>
    </location>
</feature>
<feature type="transmembrane region" description="Helical" evidence="1">
    <location>
        <begin position="132"/>
        <end position="151"/>
    </location>
</feature>
<dbReference type="RefSeq" id="WP_194368097.1">
    <property type="nucleotide sequence ID" value="NZ_CP054492.1"/>
</dbReference>
<organism evidence="5 6">
    <name type="scientific">Candidatus Sulfurimonas baltica</name>
    <dbReference type="NCBI Taxonomy" id="2740404"/>
    <lineage>
        <taxon>Bacteria</taxon>
        <taxon>Pseudomonadati</taxon>
        <taxon>Campylobacterota</taxon>
        <taxon>Epsilonproteobacteria</taxon>
        <taxon>Campylobacterales</taxon>
        <taxon>Sulfurimonadaceae</taxon>
        <taxon>Sulfurimonas</taxon>
    </lineage>
</organism>
<dbReference type="InterPro" id="IPR000014">
    <property type="entry name" value="PAS"/>
</dbReference>
<dbReference type="InterPro" id="IPR043128">
    <property type="entry name" value="Rev_trsase/Diguanyl_cyclase"/>
</dbReference>
<feature type="domain" description="PAS" evidence="2">
    <location>
        <begin position="286"/>
        <end position="337"/>
    </location>
</feature>
<dbReference type="NCBIfam" id="TIGR00254">
    <property type="entry name" value="GGDEF"/>
    <property type="match status" value="1"/>
</dbReference>
<dbReference type="SMART" id="SM00086">
    <property type="entry name" value="PAC"/>
    <property type="match status" value="1"/>
</dbReference>
<dbReference type="PROSITE" id="PS50112">
    <property type="entry name" value="PAS"/>
    <property type="match status" value="1"/>
</dbReference>
<keyword evidence="1" id="KW-1133">Transmembrane helix</keyword>
<feature type="transmembrane region" description="Helical" evidence="1">
    <location>
        <begin position="100"/>
        <end position="120"/>
    </location>
</feature>
<feature type="transmembrane region" description="Helical" evidence="1">
    <location>
        <begin position="74"/>
        <end position="94"/>
    </location>
</feature>
<dbReference type="InterPro" id="IPR029787">
    <property type="entry name" value="Nucleotide_cyclase"/>
</dbReference>
<dbReference type="KEGG" id="sbal:HUE88_07440"/>
<dbReference type="SMART" id="SM00091">
    <property type="entry name" value="PAS"/>
    <property type="match status" value="1"/>
</dbReference>
<dbReference type="Pfam" id="PF08447">
    <property type="entry name" value="PAS_3"/>
    <property type="match status" value="1"/>
</dbReference>
<evidence type="ECO:0000259" key="4">
    <source>
        <dbReference type="PROSITE" id="PS50887"/>
    </source>
</evidence>
<dbReference type="GO" id="GO:0003824">
    <property type="term" value="F:catalytic activity"/>
    <property type="evidence" value="ECO:0007669"/>
    <property type="project" value="UniProtKB-ARBA"/>
</dbReference>
<dbReference type="SUPFAM" id="SSF55785">
    <property type="entry name" value="PYP-like sensor domain (PAS domain)"/>
    <property type="match status" value="1"/>
</dbReference>
<dbReference type="NCBIfam" id="TIGR00229">
    <property type="entry name" value="sensory_box"/>
    <property type="match status" value="1"/>
</dbReference>
<dbReference type="InterPro" id="IPR001610">
    <property type="entry name" value="PAC"/>
</dbReference>
<feature type="domain" description="GGDEF" evidence="4">
    <location>
        <begin position="420"/>
        <end position="555"/>
    </location>
</feature>
<dbReference type="InterPro" id="IPR052163">
    <property type="entry name" value="DGC-Regulatory_Protein"/>
</dbReference>
<dbReference type="FunFam" id="3.30.70.270:FF:000001">
    <property type="entry name" value="Diguanylate cyclase domain protein"/>
    <property type="match status" value="1"/>
</dbReference>
<feature type="transmembrane region" description="Helical" evidence="1">
    <location>
        <begin position="227"/>
        <end position="245"/>
    </location>
</feature>